<accession>A0A918XML9</accession>
<dbReference type="InterPro" id="IPR010282">
    <property type="entry name" value="Uncharacterised_HutD/Ves"/>
</dbReference>
<evidence type="ECO:0000313" key="2">
    <source>
        <dbReference type="Proteomes" id="UP000630353"/>
    </source>
</evidence>
<evidence type="ECO:0000313" key="1">
    <source>
        <dbReference type="EMBL" id="GHD39784.1"/>
    </source>
</evidence>
<dbReference type="AlphaFoldDB" id="A0A918XML9"/>
<reference evidence="1" key="1">
    <citation type="journal article" date="2014" name="Int. J. Syst. Evol. Microbiol.">
        <title>Complete genome sequence of Corynebacterium casei LMG S-19264T (=DSM 44701T), isolated from a smear-ripened cheese.</title>
        <authorList>
            <consortium name="US DOE Joint Genome Institute (JGI-PGF)"/>
            <person name="Walter F."/>
            <person name="Albersmeier A."/>
            <person name="Kalinowski J."/>
            <person name="Ruckert C."/>
        </authorList>
    </citation>
    <scope>NUCLEOTIDE SEQUENCE</scope>
    <source>
        <strain evidence="1">KCTC 42651</strain>
    </source>
</reference>
<dbReference type="Gene3D" id="2.60.120.10">
    <property type="entry name" value="Jelly Rolls"/>
    <property type="match status" value="1"/>
</dbReference>
<dbReference type="InterPro" id="IPR011051">
    <property type="entry name" value="RmlC_Cupin_sf"/>
</dbReference>
<dbReference type="PANTHER" id="PTHR37943:SF1">
    <property type="entry name" value="PROTEIN VES"/>
    <property type="match status" value="1"/>
</dbReference>
<keyword evidence="2" id="KW-1185">Reference proteome</keyword>
<dbReference type="InterPro" id="IPR014710">
    <property type="entry name" value="RmlC-like_jellyroll"/>
</dbReference>
<reference evidence="1" key="2">
    <citation type="submission" date="2020-09" db="EMBL/GenBank/DDBJ databases">
        <authorList>
            <person name="Sun Q."/>
            <person name="Kim S."/>
        </authorList>
    </citation>
    <scope>NUCLEOTIDE SEQUENCE</scope>
    <source>
        <strain evidence="1">KCTC 42651</strain>
    </source>
</reference>
<proteinExistence type="predicted"/>
<dbReference type="SUPFAM" id="SSF51182">
    <property type="entry name" value="RmlC-like cupins"/>
    <property type="match status" value="1"/>
</dbReference>
<organism evidence="1 2">
    <name type="scientific">Thalassobaculum fulvum</name>
    <dbReference type="NCBI Taxonomy" id="1633335"/>
    <lineage>
        <taxon>Bacteria</taxon>
        <taxon>Pseudomonadati</taxon>
        <taxon>Pseudomonadota</taxon>
        <taxon>Alphaproteobacteria</taxon>
        <taxon>Rhodospirillales</taxon>
        <taxon>Thalassobaculaceae</taxon>
        <taxon>Thalassobaculum</taxon>
    </lineage>
</organism>
<sequence length="189" mass="19610">MQILRAAAHRTMPWKNGGGSTTEIAVAPDGAGLDDFDWRISMAVVAADGPFSAFPGVDRTLAVLQGNGLVLHGLPGGPVRLERGAAPFAFPADAAVSATLPDGPITDLNVMTRRGRFRSRVRRIAGSATLDAGTAIAFVLADTPCRAAVDVTAPLDLARHDALRLDRAAGLPVTIAGGSAWLIELLPDQ</sequence>
<dbReference type="RefSeq" id="WP_189987056.1">
    <property type="nucleotide sequence ID" value="NZ_BMZS01000001.1"/>
</dbReference>
<dbReference type="Proteomes" id="UP000630353">
    <property type="component" value="Unassembled WGS sequence"/>
</dbReference>
<comment type="caution">
    <text evidence="1">The sequence shown here is derived from an EMBL/GenBank/DDBJ whole genome shotgun (WGS) entry which is preliminary data.</text>
</comment>
<dbReference type="PANTHER" id="PTHR37943">
    <property type="entry name" value="PROTEIN VES"/>
    <property type="match status" value="1"/>
</dbReference>
<protein>
    <recommendedName>
        <fullName evidence="3">HutD family protein</fullName>
    </recommendedName>
</protein>
<evidence type="ECO:0008006" key="3">
    <source>
        <dbReference type="Google" id="ProtNLM"/>
    </source>
</evidence>
<gene>
    <name evidence="1" type="ORF">GCM10017083_02170</name>
</gene>
<name>A0A918XML9_9PROT</name>
<dbReference type="Pfam" id="PF05962">
    <property type="entry name" value="HutD"/>
    <property type="match status" value="1"/>
</dbReference>
<dbReference type="CDD" id="cd20293">
    <property type="entry name" value="cupin_HutD_N"/>
    <property type="match status" value="1"/>
</dbReference>
<dbReference type="EMBL" id="BMZS01000001">
    <property type="protein sequence ID" value="GHD39784.1"/>
    <property type="molecule type" value="Genomic_DNA"/>
</dbReference>